<gene>
    <name evidence="1" type="ORF">HD556DRAFT_367588</name>
</gene>
<dbReference type="Proteomes" id="UP000719766">
    <property type="component" value="Unassembled WGS sequence"/>
</dbReference>
<accession>A0A9P7AVM2</accession>
<protein>
    <submittedName>
        <fullName evidence="1">Uncharacterized protein</fullName>
    </submittedName>
</protein>
<evidence type="ECO:0000313" key="1">
    <source>
        <dbReference type="EMBL" id="KAG1795673.1"/>
    </source>
</evidence>
<dbReference type="RefSeq" id="XP_041161427.1">
    <property type="nucleotide sequence ID" value="XM_041310392.1"/>
</dbReference>
<dbReference type="AlphaFoldDB" id="A0A9P7AVM2"/>
<dbReference type="OrthoDB" id="10633471at2759"/>
<name>A0A9P7AVM2_9AGAM</name>
<sequence>MVACPWMSPGNLNTASVSSPNTTRRLRLVATVLHSYETQGLWHQPLVKPFGQEDHDILQCSHSHETRSAQWHEDSGCWVEFCLAFGIRYTSHSSLRISSYCFMIARHLANLIRYCLVSGQEFYWLNTCLNLPGSPLNRMIVLISSLQGLIRVVVCIATLHQCSLRAYELLWSISSEVRTSGRSTRVRLLNVRSTPNVHSIHCAKASFHVHELAQ</sequence>
<keyword evidence="2" id="KW-1185">Reference proteome</keyword>
<comment type="caution">
    <text evidence="1">The sequence shown here is derived from an EMBL/GenBank/DDBJ whole genome shotgun (WGS) entry which is preliminary data.</text>
</comment>
<evidence type="ECO:0000313" key="2">
    <source>
        <dbReference type="Proteomes" id="UP000719766"/>
    </source>
</evidence>
<dbReference type="EMBL" id="JABBWE010000021">
    <property type="protein sequence ID" value="KAG1795673.1"/>
    <property type="molecule type" value="Genomic_DNA"/>
</dbReference>
<proteinExistence type="predicted"/>
<reference evidence="1" key="1">
    <citation type="journal article" date="2020" name="New Phytol.">
        <title>Comparative genomics reveals dynamic genome evolution in host specialist ectomycorrhizal fungi.</title>
        <authorList>
            <person name="Lofgren L.A."/>
            <person name="Nguyen N.H."/>
            <person name="Vilgalys R."/>
            <person name="Ruytinx J."/>
            <person name="Liao H.L."/>
            <person name="Branco S."/>
            <person name="Kuo A."/>
            <person name="LaButti K."/>
            <person name="Lipzen A."/>
            <person name="Andreopoulos W."/>
            <person name="Pangilinan J."/>
            <person name="Riley R."/>
            <person name="Hundley H."/>
            <person name="Na H."/>
            <person name="Barry K."/>
            <person name="Grigoriev I.V."/>
            <person name="Stajich J.E."/>
            <person name="Kennedy P.G."/>
        </authorList>
    </citation>
    <scope>NUCLEOTIDE SEQUENCE</scope>
    <source>
        <strain evidence="1">S12</strain>
    </source>
</reference>
<dbReference type="GeneID" id="64604156"/>
<organism evidence="1 2">
    <name type="scientific">Suillus plorans</name>
    <dbReference type="NCBI Taxonomy" id="116603"/>
    <lineage>
        <taxon>Eukaryota</taxon>
        <taxon>Fungi</taxon>
        <taxon>Dikarya</taxon>
        <taxon>Basidiomycota</taxon>
        <taxon>Agaricomycotina</taxon>
        <taxon>Agaricomycetes</taxon>
        <taxon>Agaricomycetidae</taxon>
        <taxon>Boletales</taxon>
        <taxon>Suillineae</taxon>
        <taxon>Suillaceae</taxon>
        <taxon>Suillus</taxon>
    </lineage>
</organism>